<protein>
    <submittedName>
        <fullName evidence="2">Short-chain dehydrogenase/reductase SDR</fullName>
    </submittedName>
</protein>
<dbReference type="Pfam" id="PF13561">
    <property type="entry name" value="adh_short_C2"/>
    <property type="match status" value="1"/>
</dbReference>
<dbReference type="PROSITE" id="PS00061">
    <property type="entry name" value="ADH_SHORT"/>
    <property type="match status" value="1"/>
</dbReference>
<dbReference type="OrthoDB" id="7055074at2"/>
<dbReference type="InterPro" id="IPR036291">
    <property type="entry name" value="NAD(P)-bd_dom_sf"/>
</dbReference>
<dbReference type="EMBL" id="CP003746">
    <property type="protein sequence ID" value="AFV00520.1"/>
    <property type="molecule type" value="Genomic_DNA"/>
</dbReference>
<gene>
    <name evidence="2" type="ordered locus">M5M_16945</name>
</gene>
<dbReference type="CDD" id="cd05233">
    <property type="entry name" value="SDR_c"/>
    <property type="match status" value="1"/>
</dbReference>
<evidence type="ECO:0000313" key="2">
    <source>
        <dbReference type="EMBL" id="AFV00520.1"/>
    </source>
</evidence>
<dbReference type="Proteomes" id="UP000000466">
    <property type="component" value="Chromosome"/>
</dbReference>
<dbReference type="eggNOG" id="COG1028">
    <property type="taxonomic scope" value="Bacteria"/>
</dbReference>
<dbReference type="STRING" id="1117647.M5M_16945"/>
<dbReference type="KEGG" id="saga:M5M_16945"/>
<evidence type="ECO:0000256" key="1">
    <source>
        <dbReference type="ARBA" id="ARBA00006484"/>
    </source>
</evidence>
<dbReference type="AlphaFoldDB" id="K4KMW9"/>
<keyword evidence="3" id="KW-1185">Reference proteome</keyword>
<name>K4KMW9_SIMAS</name>
<proteinExistence type="inferred from homology"/>
<reference evidence="2 3" key="1">
    <citation type="journal article" date="2013" name="Genome Announc.">
        <title>Complete genome sequence of Simiduia agarivorans SA1(T), a marine bacterium able to degrade a variety of polysaccharides.</title>
        <authorList>
            <person name="Lin S.Y."/>
            <person name="Shieh W.Y."/>
            <person name="Chen J.S."/>
            <person name="Tang S.L."/>
        </authorList>
    </citation>
    <scope>NUCLEOTIDE SEQUENCE [LARGE SCALE GENOMIC DNA]</scope>
    <source>
        <strain evidence="3">DSM 21679 / JCM 13881 / BCRC 17597 / SA1</strain>
    </source>
</reference>
<dbReference type="Gene3D" id="3.40.50.720">
    <property type="entry name" value="NAD(P)-binding Rossmann-like Domain"/>
    <property type="match status" value="1"/>
</dbReference>
<dbReference type="GO" id="GO:0016616">
    <property type="term" value="F:oxidoreductase activity, acting on the CH-OH group of donors, NAD or NADP as acceptor"/>
    <property type="evidence" value="ECO:0007669"/>
    <property type="project" value="TreeGrafter"/>
</dbReference>
<evidence type="ECO:0000313" key="3">
    <source>
        <dbReference type="Proteomes" id="UP000000466"/>
    </source>
</evidence>
<dbReference type="SUPFAM" id="SSF51735">
    <property type="entry name" value="NAD(P)-binding Rossmann-fold domains"/>
    <property type="match status" value="1"/>
</dbReference>
<organism evidence="2 3">
    <name type="scientific">Simiduia agarivorans (strain DSM 21679 / JCM 13881 / BCRC 17597 / SA1)</name>
    <dbReference type="NCBI Taxonomy" id="1117647"/>
    <lineage>
        <taxon>Bacteria</taxon>
        <taxon>Pseudomonadati</taxon>
        <taxon>Pseudomonadota</taxon>
        <taxon>Gammaproteobacteria</taxon>
        <taxon>Cellvibrionales</taxon>
        <taxon>Cellvibrionaceae</taxon>
        <taxon>Simiduia</taxon>
    </lineage>
</organism>
<dbReference type="InterPro" id="IPR002347">
    <property type="entry name" value="SDR_fam"/>
</dbReference>
<dbReference type="FunFam" id="3.40.50.720:FF:000084">
    <property type="entry name" value="Short-chain dehydrogenase reductase"/>
    <property type="match status" value="1"/>
</dbReference>
<dbReference type="PRINTS" id="PR00080">
    <property type="entry name" value="SDRFAMILY"/>
</dbReference>
<dbReference type="RefSeq" id="WP_015048672.1">
    <property type="nucleotide sequence ID" value="NC_018868.3"/>
</dbReference>
<dbReference type="PANTHER" id="PTHR42760">
    <property type="entry name" value="SHORT-CHAIN DEHYDROGENASES/REDUCTASES FAMILY MEMBER"/>
    <property type="match status" value="1"/>
</dbReference>
<accession>K4KMW9</accession>
<comment type="similarity">
    <text evidence="1">Belongs to the short-chain dehydrogenases/reductases (SDR) family.</text>
</comment>
<dbReference type="PRINTS" id="PR00081">
    <property type="entry name" value="GDHRDH"/>
</dbReference>
<dbReference type="HOGENOM" id="CLU_010194_1_3_6"/>
<dbReference type="InterPro" id="IPR020904">
    <property type="entry name" value="Sc_DH/Rdtase_CS"/>
</dbReference>
<sequence length="255" mass="26201">MRILAGKVVIVTGAAAGIGWGIAKTCAHAGAHVVLADINDAGTRVSELVEKGCSAEALRLDVSDPSAISAAVDSVFRKHGRIDGLVNNAGVTLEGDFLSFSLEKLNCLFEVNQRSVFLLSQAVARVMQPGSAIVNIASNHAGASVAGYEMYAGTKAAIVAMSRAMAWSLGSKGIRVNSLSPGLTHTEAVARVAADNPGLAASFNKMHADNRYASVEEIGNLAAFLLSENAAALTGADLVADHGLSASLCPTDDLK</sequence>